<keyword evidence="2" id="KW-0808">Transferase</keyword>
<dbReference type="Gene3D" id="3.40.50.150">
    <property type="entry name" value="Vaccinia Virus protein VP39"/>
    <property type="match status" value="1"/>
</dbReference>
<accession>A0AAP3GDF4</accession>
<dbReference type="SUPFAM" id="SSF53335">
    <property type="entry name" value="S-adenosyl-L-methionine-dependent methyltransferases"/>
    <property type="match status" value="1"/>
</dbReference>
<protein>
    <submittedName>
        <fullName evidence="2">Methyltransferase domain-containing protein</fullName>
    </submittedName>
</protein>
<dbReference type="Proteomes" id="UP001077662">
    <property type="component" value="Unassembled WGS sequence"/>
</dbReference>
<dbReference type="InterPro" id="IPR041698">
    <property type="entry name" value="Methyltransf_25"/>
</dbReference>
<dbReference type="GO" id="GO:0008168">
    <property type="term" value="F:methyltransferase activity"/>
    <property type="evidence" value="ECO:0007669"/>
    <property type="project" value="UniProtKB-KW"/>
</dbReference>
<proteinExistence type="predicted"/>
<evidence type="ECO:0000259" key="1">
    <source>
        <dbReference type="Pfam" id="PF13649"/>
    </source>
</evidence>
<evidence type="ECO:0000313" key="3">
    <source>
        <dbReference type="Proteomes" id="UP001077662"/>
    </source>
</evidence>
<feature type="domain" description="Methyltransferase" evidence="1">
    <location>
        <begin position="55"/>
        <end position="152"/>
    </location>
</feature>
<dbReference type="PANTHER" id="PTHR43464">
    <property type="entry name" value="METHYLTRANSFERASE"/>
    <property type="match status" value="1"/>
</dbReference>
<evidence type="ECO:0000313" key="2">
    <source>
        <dbReference type="EMBL" id="MCZ0807779.1"/>
    </source>
</evidence>
<dbReference type="AlphaFoldDB" id="A0AAP3GDF4"/>
<organism evidence="2 3">
    <name type="scientific">Brevibacillus laterosporus</name>
    <name type="common">Bacillus laterosporus</name>
    <dbReference type="NCBI Taxonomy" id="1465"/>
    <lineage>
        <taxon>Bacteria</taxon>
        <taxon>Bacillati</taxon>
        <taxon>Bacillota</taxon>
        <taxon>Bacilli</taxon>
        <taxon>Bacillales</taxon>
        <taxon>Paenibacillaceae</taxon>
        <taxon>Brevibacillus</taxon>
    </lineage>
</organism>
<dbReference type="PANTHER" id="PTHR43464:SF58">
    <property type="entry name" value="BLR7975 PROTEIN"/>
    <property type="match status" value="1"/>
</dbReference>
<dbReference type="InterPro" id="IPR029063">
    <property type="entry name" value="SAM-dependent_MTases_sf"/>
</dbReference>
<dbReference type="GO" id="GO:0032259">
    <property type="term" value="P:methylation"/>
    <property type="evidence" value="ECO:0007669"/>
    <property type="project" value="UniProtKB-KW"/>
</dbReference>
<name>A0AAP3GDF4_BRELA</name>
<dbReference type="Pfam" id="PF13649">
    <property type="entry name" value="Methyltransf_25"/>
    <property type="match status" value="1"/>
</dbReference>
<keyword evidence="2" id="KW-0489">Methyltransferase</keyword>
<reference evidence="2" key="1">
    <citation type="submission" date="2022-09" db="EMBL/GenBank/DDBJ databases">
        <title>Genome analysis and characterization of larvicidal activity of Brevibacillus strains.</title>
        <authorList>
            <person name="Patrusheva E.V."/>
            <person name="Izotova A.O."/>
            <person name="Toshchakov S.V."/>
            <person name="Sineoky S.P."/>
        </authorList>
    </citation>
    <scope>NUCLEOTIDE SEQUENCE</scope>
    <source>
        <strain evidence="2">VKPM_B-13247</strain>
    </source>
</reference>
<dbReference type="CDD" id="cd02440">
    <property type="entry name" value="AdoMet_MTases"/>
    <property type="match status" value="1"/>
</dbReference>
<sequence length="238" mass="26501">MGNENTNTAMSWDHPDVKRYEKTISLKIPGYFHLYDMTDRLMTAQLHGGNSSFDVLIVGAGGGQEIVTLGSRHESWTFTGIDPSAQMLEIAKSRAESIALGERVSLIQGTLEQLPLENQYDAATCLLVLHFVKGVKQKQELLQRIGERLKPGAPFCLASLNGEPNTSAFHVQMQAWKNHMLDNGIPLEDWERFEASIGRESDLVPASIVQELLEQAGFTHATRYFGSYFVDGWFAVKA</sequence>
<dbReference type="RefSeq" id="WP_258433729.1">
    <property type="nucleotide sequence ID" value="NZ_JANSGW010000015.1"/>
</dbReference>
<dbReference type="EMBL" id="JAPTNE010000015">
    <property type="protein sequence ID" value="MCZ0807779.1"/>
    <property type="molecule type" value="Genomic_DNA"/>
</dbReference>
<comment type="caution">
    <text evidence="2">The sequence shown here is derived from an EMBL/GenBank/DDBJ whole genome shotgun (WGS) entry which is preliminary data.</text>
</comment>
<gene>
    <name evidence="2" type="ORF">O0554_12785</name>
</gene>